<dbReference type="AlphaFoldDB" id="X1LAB0"/>
<comment type="caution">
    <text evidence="1">The sequence shown here is derived from an EMBL/GenBank/DDBJ whole genome shotgun (WGS) entry which is preliminary data.</text>
</comment>
<accession>X1LAB0</accession>
<gene>
    <name evidence="1" type="ORF">S06H3_09434</name>
</gene>
<evidence type="ECO:0000313" key="1">
    <source>
        <dbReference type="EMBL" id="GAI15993.1"/>
    </source>
</evidence>
<reference evidence="1" key="1">
    <citation type="journal article" date="2014" name="Front. Microbiol.">
        <title>High frequency of phylogenetically diverse reductive dehalogenase-homologous genes in deep subseafloor sedimentary metagenomes.</title>
        <authorList>
            <person name="Kawai M."/>
            <person name="Futagami T."/>
            <person name="Toyoda A."/>
            <person name="Takaki Y."/>
            <person name="Nishi S."/>
            <person name="Hori S."/>
            <person name="Arai W."/>
            <person name="Tsubouchi T."/>
            <person name="Morono Y."/>
            <person name="Uchiyama I."/>
            <person name="Ito T."/>
            <person name="Fujiyama A."/>
            <person name="Inagaki F."/>
            <person name="Takami H."/>
        </authorList>
    </citation>
    <scope>NUCLEOTIDE SEQUENCE</scope>
    <source>
        <strain evidence="1">Expedition CK06-06</strain>
    </source>
</reference>
<name>X1LAB0_9ZZZZ</name>
<organism evidence="1">
    <name type="scientific">marine sediment metagenome</name>
    <dbReference type="NCBI Taxonomy" id="412755"/>
    <lineage>
        <taxon>unclassified sequences</taxon>
        <taxon>metagenomes</taxon>
        <taxon>ecological metagenomes</taxon>
    </lineage>
</organism>
<sequence>MTKAYQQELEELQRQKRELIKKHPELAGFEEREIPEFLRLKLTLAEMRQRIAKSDTEFSKTINLE</sequence>
<protein>
    <submittedName>
        <fullName evidence="1">Uncharacterized protein</fullName>
    </submittedName>
</protein>
<dbReference type="EMBL" id="BARV01004160">
    <property type="protein sequence ID" value="GAI15993.1"/>
    <property type="molecule type" value="Genomic_DNA"/>
</dbReference>
<proteinExistence type="predicted"/>